<reference evidence="1 2" key="1">
    <citation type="journal article" date="2018" name="Sci. Rep.">
        <title>Genomic signatures of local adaptation to the degree of environmental predictability in rotifers.</title>
        <authorList>
            <person name="Franch-Gras L."/>
            <person name="Hahn C."/>
            <person name="Garcia-Roger E.M."/>
            <person name="Carmona M.J."/>
            <person name="Serra M."/>
            <person name="Gomez A."/>
        </authorList>
    </citation>
    <scope>NUCLEOTIDE SEQUENCE [LARGE SCALE GENOMIC DNA]</scope>
    <source>
        <strain evidence="1">HYR1</strain>
    </source>
</reference>
<accession>A0A3M7SJ70</accession>
<dbReference type="EMBL" id="REGN01001284">
    <property type="protein sequence ID" value="RNA35806.1"/>
    <property type="molecule type" value="Genomic_DNA"/>
</dbReference>
<evidence type="ECO:0000313" key="2">
    <source>
        <dbReference type="Proteomes" id="UP000276133"/>
    </source>
</evidence>
<dbReference type="AlphaFoldDB" id="A0A3M7SJ70"/>
<name>A0A3M7SJ70_BRAPC</name>
<proteinExistence type="predicted"/>
<protein>
    <submittedName>
        <fullName evidence="1">Uncharacterized protein</fullName>
    </submittedName>
</protein>
<gene>
    <name evidence="1" type="ORF">BpHYR1_001896</name>
</gene>
<keyword evidence="2" id="KW-1185">Reference proteome</keyword>
<evidence type="ECO:0000313" key="1">
    <source>
        <dbReference type="EMBL" id="RNA35806.1"/>
    </source>
</evidence>
<comment type="caution">
    <text evidence="1">The sequence shown here is derived from an EMBL/GenBank/DDBJ whole genome shotgun (WGS) entry which is preliminary data.</text>
</comment>
<sequence>MNGFCTLMKFSECFMLFHHQKYFPAHLVPFFIPLKPGRVLIAKVAKAALLQFIKKRVQTS</sequence>
<dbReference type="Proteomes" id="UP000276133">
    <property type="component" value="Unassembled WGS sequence"/>
</dbReference>
<organism evidence="1 2">
    <name type="scientific">Brachionus plicatilis</name>
    <name type="common">Marine rotifer</name>
    <name type="synonym">Brachionus muelleri</name>
    <dbReference type="NCBI Taxonomy" id="10195"/>
    <lineage>
        <taxon>Eukaryota</taxon>
        <taxon>Metazoa</taxon>
        <taxon>Spiralia</taxon>
        <taxon>Gnathifera</taxon>
        <taxon>Rotifera</taxon>
        <taxon>Eurotatoria</taxon>
        <taxon>Monogononta</taxon>
        <taxon>Pseudotrocha</taxon>
        <taxon>Ploima</taxon>
        <taxon>Brachionidae</taxon>
        <taxon>Brachionus</taxon>
    </lineage>
</organism>